<dbReference type="EMBL" id="JBHILJ010000006">
    <property type="protein sequence ID" value="MFB5737370.1"/>
    <property type="molecule type" value="Genomic_DNA"/>
</dbReference>
<feature type="transmembrane region" description="Helical" evidence="1">
    <location>
        <begin position="200"/>
        <end position="218"/>
    </location>
</feature>
<gene>
    <name evidence="2" type="ORF">ACE5IX_12670</name>
</gene>
<feature type="transmembrane region" description="Helical" evidence="1">
    <location>
        <begin position="52"/>
        <end position="72"/>
    </location>
</feature>
<keyword evidence="1" id="KW-0472">Membrane</keyword>
<feature type="transmembrane region" description="Helical" evidence="1">
    <location>
        <begin position="78"/>
        <end position="97"/>
    </location>
</feature>
<feature type="transmembrane region" description="Helical" evidence="1">
    <location>
        <begin position="171"/>
        <end position="188"/>
    </location>
</feature>
<evidence type="ECO:0000313" key="3">
    <source>
        <dbReference type="Proteomes" id="UP001580391"/>
    </source>
</evidence>
<dbReference type="Proteomes" id="UP001580391">
    <property type="component" value="Unassembled WGS sequence"/>
</dbReference>
<sequence>MSIQAAIFLLFHAILLREMIRSNFAIRFVFAFFLLSPAGGYWFHEIGYIDQLLFLILFICILSKNSFVPGFLVGVSPLFHEQALLIILPVYLLSLYFKENGFSKWWFLPFILAFVSFFICLSAPIVGLSLAEFVNNWKLHANYFPRLDYVNDALIAKTTRFMAMHYAEDQIPILVLTVIVGILASWTAALNNSAKTRNTLFGLGVICFLSPLLLGLVGWDTSRWIFLSLVSSLFVFYLGRDSLKGNLFYGSIFALVLLTAVGNLRYFDGYRPRKVSINSVQQFIESGFIQESTRIPKL</sequence>
<keyword evidence="3" id="KW-1185">Reference proteome</keyword>
<evidence type="ECO:0000256" key="1">
    <source>
        <dbReference type="SAM" id="Phobius"/>
    </source>
</evidence>
<protein>
    <submittedName>
        <fullName evidence="2">Uncharacterized protein</fullName>
    </submittedName>
</protein>
<keyword evidence="1" id="KW-0812">Transmembrane</keyword>
<keyword evidence="1" id="KW-1133">Transmembrane helix</keyword>
<proteinExistence type="predicted"/>
<reference evidence="2 3" key="1">
    <citation type="submission" date="2024-09" db="EMBL/GenBank/DDBJ databases">
        <title>Taxonomic and Genotyping Characterization of Leptospira Strains isolated from Multiple Sources in Colombia highlights the importance of intermediate species.</title>
        <authorList>
            <person name="Torres Higuera L."/>
            <person name="Rojas Tapias D."/>
            <person name="Jimenez Velasquez S."/>
            <person name="Renjifo Ibanez C."/>
        </authorList>
    </citation>
    <scope>NUCLEOTIDE SEQUENCE [LARGE SCALE GENOMIC DNA]</scope>
    <source>
        <strain evidence="2 3">Lep080</strain>
    </source>
</reference>
<feature type="transmembrane region" description="Helical" evidence="1">
    <location>
        <begin position="26"/>
        <end position="43"/>
    </location>
</feature>
<name>A0ABV5BQ81_9LEPT</name>
<evidence type="ECO:0000313" key="2">
    <source>
        <dbReference type="EMBL" id="MFB5737370.1"/>
    </source>
</evidence>
<feature type="transmembrane region" description="Helical" evidence="1">
    <location>
        <begin position="106"/>
        <end position="130"/>
    </location>
</feature>
<comment type="caution">
    <text evidence="2">The sequence shown here is derived from an EMBL/GenBank/DDBJ whole genome shotgun (WGS) entry which is preliminary data.</text>
</comment>
<organism evidence="2 3">
    <name type="scientific">Leptospira wolffii</name>
    <dbReference type="NCBI Taxonomy" id="409998"/>
    <lineage>
        <taxon>Bacteria</taxon>
        <taxon>Pseudomonadati</taxon>
        <taxon>Spirochaetota</taxon>
        <taxon>Spirochaetia</taxon>
        <taxon>Leptospirales</taxon>
        <taxon>Leptospiraceae</taxon>
        <taxon>Leptospira</taxon>
    </lineage>
</organism>
<feature type="transmembrane region" description="Helical" evidence="1">
    <location>
        <begin position="247"/>
        <end position="267"/>
    </location>
</feature>
<accession>A0ABV5BQ81</accession>